<sequence>MDVIVCGCAATSGKDIVAASRQYTYTELHWSQSHSILMKSSSQPFIINGADNSVTLSNGFFKAHRLNTFPLP</sequence>
<comment type="caution">
    <text evidence="1">The sequence shown here is derived from an EMBL/GenBank/DDBJ whole genome shotgun (WGS) entry which is preliminary data.</text>
</comment>
<accession>A0A7J6G8U9</accession>
<gene>
    <name evidence="1" type="ORF">F8388_013572</name>
</gene>
<evidence type="ECO:0000313" key="2">
    <source>
        <dbReference type="Proteomes" id="UP000525078"/>
    </source>
</evidence>
<evidence type="ECO:0000313" key="1">
    <source>
        <dbReference type="EMBL" id="KAF4379354.1"/>
    </source>
</evidence>
<reference evidence="1 2" key="1">
    <citation type="journal article" date="2020" name="bioRxiv">
        <title>Sequence and annotation of 42 cannabis genomes reveals extensive copy number variation in cannabinoid synthesis and pathogen resistance genes.</title>
        <authorList>
            <person name="Mckernan K.J."/>
            <person name="Helbert Y."/>
            <person name="Kane L.T."/>
            <person name="Ebling H."/>
            <person name="Zhang L."/>
            <person name="Liu B."/>
            <person name="Eaton Z."/>
            <person name="Mclaughlin S."/>
            <person name="Kingan S."/>
            <person name="Baybayan P."/>
            <person name="Concepcion G."/>
            <person name="Jordan M."/>
            <person name="Riva A."/>
            <person name="Barbazuk W."/>
            <person name="Harkins T."/>
        </authorList>
    </citation>
    <scope>NUCLEOTIDE SEQUENCE [LARGE SCALE GENOMIC DNA]</scope>
    <source>
        <strain evidence="2">cv. Jamaican Lion 4</strain>
        <tissue evidence="1">Leaf</tissue>
    </source>
</reference>
<name>A0A7J6G8U9_CANSA</name>
<dbReference type="AlphaFoldDB" id="A0A7J6G8U9"/>
<organism evidence="1 2">
    <name type="scientific">Cannabis sativa</name>
    <name type="common">Hemp</name>
    <name type="synonym">Marijuana</name>
    <dbReference type="NCBI Taxonomy" id="3483"/>
    <lineage>
        <taxon>Eukaryota</taxon>
        <taxon>Viridiplantae</taxon>
        <taxon>Streptophyta</taxon>
        <taxon>Embryophyta</taxon>
        <taxon>Tracheophyta</taxon>
        <taxon>Spermatophyta</taxon>
        <taxon>Magnoliopsida</taxon>
        <taxon>eudicotyledons</taxon>
        <taxon>Gunneridae</taxon>
        <taxon>Pentapetalae</taxon>
        <taxon>rosids</taxon>
        <taxon>fabids</taxon>
        <taxon>Rosales</taxon>
        <taxon>Cannabaceae</taxon>
        <taxon>Cannabis</taxon>
    </lineage>
</organism>
<proteinExistence type="predicted"/>
<dbReference type="Proteomes" id="UP000525078">
    <property type="component" value="Unassembled WGS sequence"/>
</dbReference>
<protein>
    <submittedName>
        <fullName evidence="1">Uncharacterized protein</fullName>
    </submittedName>
</protein>
<dbReference type="EMBL" id="JAATIP010000069">
    <property type="protein sequence ID" value="KAF4379354.1"/>
    <property type="molecule type" value="Genomic_DNA"/>
</dbReference>